<reference evidence="5" key="1">
    <citation type="submission" date="2019-11" db="EMBL/GenBank/DDBJ databases">
        <title>Microbial mats filling the niche in hypersaline microbial mats.</title>
        <authorList>
            <person name="Wong H.L."/>
            <person name="Macleod F.I."/>
            <person name="White R.A. III"/>
            <person name="Burns B.P."/>
        </authorList>
    </citation>
    <scope>NUCLEOTIDE SEQUENCE</scope>
    <source>
        <strain evidence="5">Rbin_158</strain>
    </source>
</reference>
<gene>
    <name evidence="5" type="ORF">GF339_19180</name>
</gene>
<dbReference type="CDD" id="cd19920">
    <property type="entry name" value="REC_PA4781-like"/>
    <property type="match status" value="1"/>
</dbReference>
<dbReference type="InterPro" id="IPR050469">
    <property type="entry name" value="Diguanylate_Cyclase"/>
</dbReference>
<dbReference type="CDD" id="cd01949">
    <property type="entry name" value="GGDEF"/>
    <property type="match status" value="1"/>
</dbReference>
<dbReference type="PROSITE" id="PS50887">
    <property type="entry name" value="GGDEF"/>
    <property type="match status" value="1"/>
</dbReference>
<dbReference type="GO" id="GO:0052621">
    <property type="term" value="F:diguanylate cyclase activity"/>
    <property type="evidence" value="ECO:0007669"/>
    <property type="project" value="TreeGrafter"/>
</dbReference>
<dbReference type="Pfam" id="PF00072">
    <property type="entry name" value="Response_reg"/>
    <property type="match status" value="1"/>
</dbReference>
<evidence type="ECO:0000313" key="6">
    <source>
        <dbReference type="Proteomes" id="UP000649604"/>
    </source>
</evidence>
<feature type="coiled-coil region" evidence="2">
    <location>
        <begin position="130"/>
        <end position="185"/>
    </location>
</feature>
<protein>
    <submittedName>
        <fullName evidence="5">Diguanylate cyclase</fullName>
    </submittedName>
</protein>
<evidence type="ECO:0000259" key="4">
    <source>
        <dbReference type="PROSITE" id="PS50887"/>
    </source>
</evidence>
<proteinExistence type="predicted"/>
<sequence length="356" mass="39756">MHDEFLKNLSGTILVVDDTSANLRLLIKILSEQGHKVRPAPSGSLALNSARSAPPDLVLLDIKMPDMDGYTVCQALKADDRTRDVPVIFISALNDVFDKMKAFSLGAVDYITKPFQQEEVLARVHTHLTIRRQQQQIQAQNAVLEAQSTEALELNAKLQEEIYERQRIHEELIKANQELQRLASLDGLTRIANRRRFDEYLAFEWKRLAREQLPLSVILGDIDDFKRYNDTYGHLAGDECLKQVAQGITRVIKRPADLVARYGGEEFVVILPNTEMEGAQHLAQAIQTEIQQLQLPHAESSVSEYVTISLGVSTTIPSPASLSDALLDRADSALYEAKAQGKNRIIFKSLPSSSSA</sequence>
<keyword evidence="1" id="KW-0597">Phosphoprotein</keyword>
<evidence type="ECO:0000313" key="5">
    <source>
        <dbReference type="EMBL" id="MBD3326715.1"/>
    </source>
</evidence>
<dbReference type="PANTHER" id="PTHR45138">
    <property type="entry name" value="REGULATORY COMPONENTS OF SENSORY TRANSDUCTION SYSTEM"/>
    <property type="match status" value="1"/>
</dbReference>
<feature type="domain" description="Response regulatory" evidence="3">
    <location>
        <begin position="12"/>
        <end position="128"/>
    </location>
</feature>
<dbReference type="SUPFAM" id="SSF55073">
    <property type="entry name" value="Nucleotide cyclase"/>
    <property type="match status" value="1"/>
</dbReference>
<dbReference type="Gene3D" id="3.30.70.270">
    <property type="match status" value="1"/>
</dbReference>
<dbReference type="GO" id="GO:0005886">
    <property type="term" value="C:plasma membrane"/>
    <property type="evidence" value="ECO:0007669"/>
    <property type="project" value="TreeGrafter"/>
</dbReference>
<evidence type="ECO:0000256" key="2">
    <source>
        <dbReference type="SAM" id="Coils"/>
    </source>
</evidence>
<dbReference type="SMART" id="SM00267">
    <property type="entry name" value="GGDEF"/>
    <property type="match status" value="1"/>
</dbReference>
<dbReference type="Pfam" id="PF00990">
    <property type="entry name" value="GGDEF"/>
    <property type="match status" value="1"/>
</dbReference>
<dbReference type="Proteomes" id="UP000649604">
    <property type="component" value="Unassembled WGS sequence"/>
</dbReference>
<dbReference type="InterPro" id="IPR000160">
    <property type="entry name" value="GGDEF_dom"/>
</dbReference>
<dbReference type="FunFam" id="3.30.70.270:FF:000001">
    <property type="entry name" value="Diguanylate cyclase domain protein"/>
    <property type="match status" value="1"/>
</dbReference>
<organism evidence="5 6">
    <name type="scientific">candidate division KSB3 bacterium</name>
    <dbReference type="NCBI Taxonomy" id="2044937"/>
    <lineage>
        <taxon>Bacteria</taxon>
        <taxon>candidate division KSB3</taxon>
    </lineage>
</organism>
<dbReference type="SMART" id="SM00448">
    <property type="entry name" value="REC"/>
    <property type="match status" value="1"/>
</dbReference>
<dbReference type="Gene3D" id="3.40.50.2300">
    <property type="match status" value="1"/>
</dbReference>
<dbReference type="GO" id="GO:0043709">
    <property type="term" value="P:cell adhesion involved in single-species biofilm formation"/>
    <property type="evidence" value="ECO:0007669"/>
    <property type="project" value="TreeGrafter"/>
</dbReference>
<evidence type="ECO:0000256" key="1">
    <source>
        <dbReference type="PROSITE-ProRule" id="PRU00169"/>
    </source>
</evidence>
<dbReference type="EMBL" id="WJJP01000623">
    <property type="protein sequence ID" value="MBD3326715.1"/>
    <property type="molecule type" value="Genomic_DNA"/>
</dbReference>
<keyword evidence="2" id="KW-0175">Coiled coil</keyword>
<dbReference type="InterPro" id="IPR043128">
    <property type="entry name" value="Rev_trsase/Diguanyl_cyclase"/>
</dbReference>
<comment type="caution">
    <text evidence="5">The sequence shown here is derived from an EMBL/GenBank/DDBJ whole genome shotgun (WGS) entry which is preliminary data.</text>
</comment>
<dbReference type="GO" id="GO:0000160">
    <property type="term" value="P:phosphorelay signal transduction system"/>
    <property type="evidence" value="ECO:0007669"/>
    <property type="project" value="InterPro"/>
</dbReference>
<feature type="domain" description="GGDEF" evidence="4">
    <location>
        <begin position="213"/>
        <end position="350"/>
    </location>
</feature>
<dbReference type="InterPro" id="IPR029787">
    <property type="entry name" value="Nucleotide_cyclase"/>
</dbReference>
<dbReference type="InterPro" id="IPR001789">
    <property type="entry name" value="Sig_transdc_resp-reg_receiver"/>
</dbReference>
<dbReference type="NCBIfam" id="TIGR00254">
    <property type="entry name" value="GGDEF"/>
    <property type="match status" value="1"/>
</dbReference>
<dbReference type="PANTHER" id="PTHR45138:SF9">
    <property type="entry name" value="DIGUANYLATE CYCLASE DGCM-RELATED"/>
    <property type="match status" value="1"/>
</dbReference>
<dbReference type="SUPFAM" id="SSF52172">
    <property type="entry name" value="CheY-like"/>
    <property type="match status" value="1"/>
</dbReference>
<feature type="modified residue" description="4-aspartylphosphate" evidence="1">
    <location>
        <position position="61"/>
    </location>
</feature>
<name>A0A9D5Q7B9_9BACT</name>
<accession>A0A9D5Q7B9</accession>
<dbReference type="PROSITE" id="PS50110">
    <property type="entry name" value="RESPONSE_REGULATORY"/>
    <property type="match status" value="1"/>
</dbReference>
<dbReference type="InterPro" id="IPR011006">
    <property type="entry name" value="CheY-like_superfamily"/>
</dbReference>
<dbReference type="AlphaFoldDB" id="A0A9D5Q7B9"/>
<evidence type="ECO:0000259" key="3">
    <source>
        <dbReference type="PROSITE" id="PS50110"/>
    </source>
</evidence>
<dbReference type="GO" id="GO:1902201">
    <property type="term" value="P:negative regulation of bacterial-type flagellum-dependent cell motility"/>
    <property type="evidence" value="ECO:0007669"/>
    <property type="project" value="TreeGrafter"/>
</dbReference>